<dbReference type="Pfam" id="PF16586">
    <property type="entry name" value="DUF5060"/>
    <property type="match status" value="1"/>
</dbReference>
<dbReference type="RefSeq" id="WP_111372579.1">
    <property type="nucleotide sequence ID" value="NZ_CP029480.1"/>
</dbReference>
<proteinExistence type="predicted"/>
<feature type="domain" description="Putative collagen-binding" evidence="3">
    <location>
        <begin position="850"/>
        <end position="925"/>
    </location>
</feature>
<evidence type="ECO:0008006" key="7">
    <source>
        <dbReference type="Google" id="ProtNLM"/>
    </source>
</evidence>
<dbReference type="SUPFAM" id="SSF117281">
    <property type="entry name" value="Kelch motif"/>
    <property type="match status" value="1"/>
</dbReference>
<dbReference type="OrthoDB" id="59486at2"/>
<dbReference type="InterPro" id="IPR024749">
    <property type="entry name" value="Collagen-bd_put"/>
</dbReference>
<dbReference type="InterPro" id="IPR032260">
    <property type="entry name" value="DUF5060"/>
</dbReference>
<sequence length="930" mass="104495">MRKFQPFSRIIYILGIFLLVGCVKPKTENWQWSTLSVSGEPVARHEAGLVAHDSKIYLLGGRRINETSVFDPATNSWASKSKTPLELHHFQPVSYGNAIYMVGAMTGKWPNEKPLDKVIIYYPEEDRYEFGHTIPKDRRRGGAGAVVYNDKIYVVGGITNGHMDGSKAWLDAYDPKTGEWEVLEDAPNARDHFQAIGVKDKLYAFGGRNSSRRTGEDMSRTIEHGNIYDFKTKKWQAVTSDLAIPTQRAGSFTFAHNEFVITGGGEQAGMDLAQNEVEAFNTLTETWEKWPSFNRGRHGTGFAVVGDYVYTASGCGKPGGEPELKSVERLPLPKKAAFMSARGVIKKTVYTNFNTVTLSFKGPETSENAADNPFLNYRLLAEFKHKETNKVIRGFYAADGNAAETSAEAGATWNVRFTPDKVGDWSYTATLQKGENIALNNDASVGETISITNAKGTFIVVPTDKDEADFRGKGRLVADEGYFKFEGTDKYWMKVGTNSPENLLGYGDFDGTFRISAEASEGEATASDELHKYANHEKDWKLGDPTWQNGKGKSIIGAMNYLSSKGMNTVYFLTMNILGDGKDVWPYVNEKDFTRFDVSKLEQWQILFDHMQSKGLLLHVVVQETENETMLDGGDTGPMRKLYFNELIARFGHNLGLVWNLGEENGPASWSPVGQNDAQRKAMAKYLKENDPYNHPVLLHTHSEDPLRAEILKDIVGYEFVDGLSLQQAERTETAEVIEHWKKEAKEKNHEWLITMDEIGKWHTGAVMDEENPGHDSLRHYVLWGSLMSGAAGVEWYFGAKHPQNDLTSEDWRKRDQLWELSNHARVFFENYIPYWDMSPNHHLVNQEEGYCFSKTNEVYAVYLPNKGEAKIDLSAAEGNFSIQWYDPLKGGELQESGLKTVKGGSVQNLGTSPNNAEQDWVVLIKKVNN</sequence>
<dbReference type="PANTHER" id="PTHR46260:SF3">
    <property type="entry name" value="RING-TYPE DOMAIN-CONTAINING PROTEIN"/>
    <property type="match status" value="1"/>
</dbReference>
<dbReference type="Pfam" id="PF24681">
    <property type="entry name" value="Kelch_KLHDC2_KLHL20_DRC7"/>
    <property type="match status" value="1"/>
</dbReference>
<accession>A0A2Z4GE39</accession>
<dbReference type="Proteomes" id="UP000249873">
    <property type="component" value="Chromosome"/>
</dbReference>
<protein>
    <recommendedName>
        <fullName evidence="7">DUF5060 domain-containing protein</fullName>
    </recommendedName>
</protein>
<keyword evidence="1" id="KW-0880">Kelch repeat</keyword>
<name>A0A2Z4GE39_9BACT</name>
<evidence type="ECO:0000256" key="1">
    <source>
        <dbReference type="ARBA" id="ARBA00022441"/>
    </source>
</evidence>
<keyword evidence="6" id="KW-1185">Reference proteome</keyword>
<evidence type="ECO:0000313" key="6">
    <source>
        <dbReference type="Proteomes" id="UP000249873"/>
    </source>
</evidence>
<dbReference type="PROSITE" id="PS51257">
    <property type="entry name" value="PROKAR_LIPOPROTEIN"/>
    <property type="match status" value="1"/>
</dbReference>
<dbReference type="Gene3D" id="3.20.20.80">
    <property type="entry name" value="Glycosidases"/>
    <property type="match status" value="1"/>
</dbReference>
<keyword evidence="2" id="KW-0677">Repeat</keyword>
<dbReference type="AlphaFoldDB" id="A0A2Z4GE39"/>
<dbReference type="Gene3D" id="2.60.40.10">
    <property type="entry name" value="Immunoglobulins"/>
    <property type="match status" value="1"/>
</dbReference>
<evidence type="ECO:0000259" key="3">
    <source>
        <dbReference type="Pfam" id="PF12904"/>
    </source>
</evidence>
<dbReference type="Pfam" id="PF12904">
    <property type="entry name" value="Collagen_bind_2"/>
    <property type="match status" value="1"/>
</dbReference>
<feature type="domain" description="DUF5060" evidence="4">
    <location>
        <begin position="351"/>
        <end position="430"/>
    </location>
</feature>
<evidence type="ECO:0000256" key="2">
    <source>
        <dbReference type="ARBA" id="ARBA00022737"/>
    </source>
</evidence>
<dbReference type="Gene3D" id="2.120.10.80">
    <property type="entry name" value="Kelch-type beta propeller"/>
    <property type="match status" value="2"/>
</dbReference>
<evidence type="ECO:0000313" key="5">
    <source>
        <dbReference type="EMBL" id="AWV99295.1"/>
    </source>
</evidence>
<dbReference type="KEGG" id="als:DJ013_14425"/>
<dbReference type="InterPro" id="IPR006652">
    <property type="entry name" value="Kelch_1"/>
</dbReference>
<dbReference type="InterPro" id="IPR015915">
    <property type="entry name" value="Kelch-typ_b-propeller"/>
</dbReference>
<dbReference type="InterPro" id="IPR013783">
    <property type="entry name" value="Ig-like_fold"/>
</dbReference>
<dbReference type="InterPro" id="IPR051746">
    <property type="entry name" value="Kelch_domain_containing_8"/>
</dbReference>
<evidence type="ECO:0000259" key="4">
    <source>
        <dbReference type="Pfam" id="PF16586"/>
    </source>
</evidence>
<dbReference type="PANTHER" id="PTHR46260">
    <property type="entry name" value="RING-TYPE DOMAIN-CONTAINING PROTEIN"/>
    <property type="match status" value="1"/>
</dbReference>
<dbReference type="SMART" id="SM00612">
    <property type="entry name" value="Kelch"/>
    <property type="match status" value="5"/>
</dbReference>
<dbReference type="EMBL" id="CP029480">
    <property type="protein sequence ID" value="AWV99295.1"/>
    <property type="molecule type" value="Genomic_DNA"/>
</dbReference>
<gene>
    <name evidence="5" type="ORF">DJ013_14425</name>
</gene>
<reference evidence="5 6" key="1">
    <citation type="submission" date="2018-05" db="EMBL/GenBank/DDBJ databases">
        <title>Complete genome sequence of Arcticibacterium luteifluviistationis SM1504T, a cytophagaceae bacterium isolated from Arctic surface seawater.</title>
        <authorList>
            <person name="Li Y."/>
            <person name="Qin Q.-L."/>
        </authorList>
    </citation>
    <scope>NUCLEOTIDE SEQUENCE [LARGE SCALE GENOMIC DNA]</scope>
    <source>
        <strain evidence="5 6">SM1504</strain>
    </source>
</reference>
<organism evidence="5 6">
    <name type="scientific">Arcticibacterium luteifluviistationis</name>
    <dbReference type="NCBI Taxonomy" id="1784714"/>
    <lineage>
        <taxon>Bacteria</taxon>
        <taxon>Pseudomonadati</taxon>
        <taxon>Bacteroidota</taxon>
        <taxon>Cytophagia</taxon>
        <taxon>Cytophagales</taxon>
        <taxon>Leadbetterellaceae</taxon>
        <taxon>Arcticibacterium</taxon>
    </lineage>
</organism>